<dbReference type="AlphaFoldDB" id="A0A0G4H667"/>
<evidence type="ECO:0000313" key="2">
    <source>
        <dbReference type="EMBL" id="CEM39083.1"/>
    </source>
</evidence>
<gene>
    <name evidence="2" type="ORF">Cvel_24775</name>
</gene>
<protein>
    <submittedName>
        <fullName evidence="2">Uncharacterized protein</fullName>
    </submittedName>
</protein>
<feature type="region of interest" description="Disordered" evidence="1">
    <location>
        <begin position="38"/>
        <end position="110"/>
    </location>
</feature>
<name>A0A0G4H667_9ALVE</name>
<dbReference type="PhylomeDB" id="A0A0G4H667"/>
<organism evidence="2">
    <name type="scientific">Chromera velia CCMP2878</name>
    <dbReference type="NCBI Taxonomy" id="1169474"/>
    <lineage>
        <taxon>Eukaryota</taxon>
        <taxon>Sar</taxon>
        <taxon>Alveolata</taxon>
        <taxon>Colpodellida</taxon>
        <taxon>Chromeraceae</taxon>
        <taxon>Chromera</taxon>
    </lineage>
</organism>
<feature type="compositionally biased region" description="Basic and acidic residues" evidence="1">
    <location>
        <begin position="38"/>
        <end position="67"/>
    </location>
</feature>
<accession>A0A0G4H667</accession>
<proteinExistence type="predicted"/>
<sequence>MKKAVSSAITSQTDWKAELQACLQKEGHFAQTLASIRKERGRQAEIERQRKKQADKDEDARVAREIQEAQAQSVLQEGAPDPIDVDAPRRGNGEGEGESSTPDKGPQLSELQKWQASYDQVAFAHLKAVESAVSEFIQELVDSVSQCGAIRFLFSQGFQFL</sequence>
<reference evidence="2" key="1">
    <citation type="submission" date="2014-11" db="EMBL/GenBank/DDBJ databases">
        <authorList>
            <person name="Otto D Thomas"/>
            <person name="Naeem Raeece"/>
        </authorList>
    </citation>
    <scope>NUCLEOTIDE SEQUENCE</scope>
</reference>
<dbReference type="EMBL" id="CDMZ01001903">
    <property type="protein sequence ID" value="CEM39083.1"/>
    <property type="molecule type" value="Genomic_DNA"/>
</dbReference>
<evidence type="ECO:0000256" key="1">
    <source>
        <dbReference type="SAM" id="MobiDB-lite"/>
    </source>
</evidence>
<dbReference type="VEuPathDB" id="CryptoDB:Cvel_24775"/>